<keyword evidence="2" id="KW-0472">Membrane</keyword>
<evidence type="ECO:0000256" key="1">
    <source>
        <dbReference type="SAM" id="MobiDB-lite"/>
    </source>
</evidence>
<protein>
    <submittedName>
        <fullName evidence="3">Uncharacterized protein</fullName>
    </submittedName>
</protein>
<dbReference type="Proteomes" id="UP000481109">
    <property type="component" value="Unassembled WGS sequence"/>
</dbReference>
<keyword evidence="2" id="KW-1133">Transmembrane helix</keyword>
<sequence>MSAEAAQRVGRFYTAARRHPWVLGKIGDFRLWFGPYNPAQIAVAVLGALLLIMTVSWWTALGPLPLVTWLLAIWAVRRPRIAGRAPLAAIGGWVTLWCKPAGGQIGGKPARDKRPQPLLGGFVIEDLPSPTSGDRRRPRRRTTPVRPVRPERPQRRAATSSRPPRPRPDRQPRPAGQAPRRAPNAAGPSTGPVSSVQRLAARAAALSKERAS</sequence>
<proteinExistence type="predicted"/>
<dbReference type="EMBL" id="JAAKZW010000155">
    <property type="protein sequence ID" value="NGO79516.1"/>
    <property type="molecule type" value="Genomic_DNA"/>
</dbReference>
<evidence type="ECO:0000256" key="2">
    <source>
        <dbReference type="SAM" id="Phobius"/>
    </source>
</evidence>
<comment type="caution">
    <text evidence="3">The sequence shown here is derived from an EMBL/GenBank/DDBJ whole genome shotgun (WGS) entry which is preliminary data.</text>
</comment>
<evidence type="ECO:0000313" key="3">
    <source>
        <dbReference type="EMBL" id="NGO79516.1"/>
    </source>
</evidence>
<keyword evidence="4" id="KW-1185">Reference proteome</keyword>
<feature type="transmembrane region" description="Helical" evidence="2">
    <location>
        <begin position="41"/>
        <end position="74"/>
    </location>
</feature>
<dbReference type="RefSeq" id="WP_165334956.1">
    <property type="nucleotide sequence ID" value="NZ_JAAKZW010000155.1"/>
</dbReference>
<accession>A0A6G4XPL4</accession>
<feature type="region of interest" description="Disordered" evidence="1">
    <location>
        <begin position="105"/>
        <end position="212"/>
    </location>
</feature>
<reference evidence="3 4" key="1">
    <citation type="submission" date="2020-02" db="EMBL/GenBank/DDBJ databases">
        <title>Whole-genome analyses of novel actinobacteria.</title>
        <authorList>
            <person name="Sahin N."/>
            <person name="Tokatli A."/>
        </authorList>
    </citation>
    <scope>NUCLEOTIDE SEQUENCE [LARGE SCALE GENOMIC DNA]</scope>
    <source>
        <strain evidence="3 4">YC504</strain>
    </source>
</reference>
<evidence type="ECO:0000313" key="4">
    <source>
        <dbReference type="Proteomes" id="UP000481109"/>
    </source>
</evidence>
<dbReference type="AlphaFoldDB" id="A0A6G4XPL4"/>
<name>A0A6G4XPL4_9ACTN</name>
<feature type="compositionally biased region" description="Low complexity" evidence="1">
    <location>
        <begin position="173"/>
        <end position="189"/>
    </location>
</feature>
<gene>
    <name evidence="3" type="ORF">G6045_28255</name>
</gene>
<organism evidence="3 4">
    <name type="scientific">Streptomyces mesophilus</name>
    <dbReference type="NCBI Taxonomy" id="1775132"/>
    <lineage>
        <taxon>Bacteria</taxon>
        <taxon>Bacillati</taxon>
        <taxon>Actinomycetota</taxon>
        <taxon>Actinomycetes</taxon>
        <taxon>Kitasatosporales</taxon>
        <taxon>Streptomycetaceae</taxon>
        <taxon>Streptomyces</taxon>
    </lineage>
</organism>
<keyword evidence="2" id="KW-0812">Transmembrane</keyword>